<gene>
    <name evidence="2" type="ORF">NCTC5664_00437</name>
</gene>
<reference evidence="2 3" key="1">
    <citation type="submission" date="2018-06" db="EMBL/GenBank/DDBJ databases">
        <authorList>
            <consortium name="Pathogen Informatics"/>
            <person name="Doyle S."/>
        </authorList>
    </citation>
    <scope>NUCLEOTIDE SEQUENCE [LARGE SCALE GENOMIC DNA]</scope>
    <source>
        <strain evidence="2 3">NCTC5664</strain>
    </source>
</reference>
<evidence type="ECO:0000313" key="2">
    <source>
        <dbReference type="EMBL" id="SUK32890.1"/>
    </source>
</evidence>
<dbReference type="PANTHER" id="PTHR41287:SF1">
    <property type="entry name" value="PROTEIN YMFN"/>
    <property type="match status" value="1"/>
</dbReference>
<protein>
    <submittedName>
        <fullName evidence="2">Phage Terminase family protein</fullName>
    </submittedName>
</protein>
<dbReference type="PANTHER" id="PTHR41287">
    <property type="match status" value="1"/>
</dbReference>
<feature type="domain" description="Terminase large subunit-like endonuclease" evidence="1">
    <location>
        <begin position="1"/>
        <end position="170"/>
    </location>
</feature>
<dbReference type="InterPro" id="IPR046462">
    <property type="entry name" value="TerL_nuclease"/>
</dbReference>
<evidence type="ECO:0000259" key="1">
    <source>
        <dbReference type="Pfam" id="PF20441"/>
    </source>
</evidence>
<evidence type="ECO:0000313" key="3">
    <source>
        <dbReference type="Proteomes" id="UP000254502"/>
    </source>
</evidence>
<proteinExistence type="predicted"/>
<organism evidence="2 3">
    <name type="scientific">Staphylococcus aureus</name>
    <dbReference type="NCBI Taxonomy" id="1280"/>
    <lineage>
        <taxon>Bacteria</taxon>
        <taxon>Bacillati</taxon>
        <taxon>Bacillota</taxon>
        <taxon>Bacilli</taxon>
        <taxon>Bacillales</taxon>
        <taxon>Staphylococcaceae</taxon>
        <taxon>Staphylococcus</taxon>
    </lineage>
</organism>
<dbReference type="AlphaFoldDB" id="A0A380DM62"/>
<dbReference type="Pfam" id="PF20441">
    <property type="entry name" value="TerL_nuclease"/>
    <property type="match status" value="1"/>
</dbReference>
<dbReference type="Proteomes" id="UP000254502">
    <property type="component" value="Unassembled WGS sequence"/>
</dbReference>
<dbReference type="InterPro" id="IPR005021">
    <property type="entry name" value="Terminase_largesu-like"/>
</dbReference>
<accession>A0A380DM62</accession>
<dbReference type="GO" id="GO:0004519">
    <property type="term" value="F:endonuclease activity"/>
    <property type="evidence" value="ECO:0007669"/>
    <property type="project" value="InterPro"/>
</dbReference>
<sequence length="186" mass="21733">MFLHSHSFIGLRTNLEQKSKRDKINYELAIERGEAETTQSDSGMIDYKQVIDFIVKFITTHDLNVQAVCYDPWNAQSFITTIESMALDWPLIEVGQSFKALSQSIKEFRMWVADERIQHNDNMLLTTSVNNAVLIRDGEDNVKINKKMNRQKIDPIISIITAFTEARMHEFQENWTEKYESEEFGF</sequence>
<name>A0A380DM62_STAAU</name>
<dbReference type="EMBL" id="UHAQ01000002">
    <property type="protein sequence ID" value="SUK32890.1"/>
    <property type="molecule type" value="Genomic_DNA"/>
</dbReference>